<accession>A0A0C2MV68</accession>
<comment type="caution">
    <text evidence="2">The sequence shown here is derived from an EMBL/GenBank/DDBJ whole genome shotgun (WGS) entry which is preliminary data.</text>
</comment>
<feature type="domain" description="Integrase catalytic" evidence="1">
    <location>
        <begin position="35"/>
        <end position="127"/>
    </location>
</feature>
<name>A0A0C2MV68_THEKT</name>
<dbReference type="AlphaFoldDB" id="A0A0C2MV68"/>
<dbReference type="Gene3D" id="1.10.340.70">
    <property type="match status" value="1"/>
</dbReference>
<evidence type="ECO:0000313" key="3">
    <source>
        <dbReference type="Proteomes" id="UP000031668"/>
    </source>
</evidence>
<dbReference type="OMA" id="ASEYQIF"/>
<protein>
    <submittedName>
        <fullName evidence="2">Pro-Pol polyprotein</fullName>
    </submittedName>
</protein>
<keyword evidence="3" id="KW-1185">Reference proteome</keyword>
<evidence type="ECO:0000259" key="1">
    <source>
        <dbReference type="PROSITE" id="PS50994"/>
    </source>
</evidence>
<dbReference type="PROSITE" id="PS50994">
    <property type="entry name" value="INTEGRASE"/>
    <property type="match status" value="1"/>
</dbReference>
<dbReference type="PANTHER" id="PTHR37984">
    <property type="entry name" value="PROTEIN CBG26694"/>
    <property type="match status" value="1"/>
</dbReference>
<dbReference type="InterPro" id="IPR012337">
    <property type="entry name" value="RNaseH-like_sf"/>
</dbReference>
<dbReference type="InterPro" id="IPR001584">
    <property type="entry name" value="Integrase_cat-core"/>
</dbReference>
<dbReference type="Gene3D" id="3.30.420.10">
    <property type="entry name" value="Ribonuclease H-like superfamily/Ribonuclease H"/>
    <property type="match status" value="1"/>
</dbReference>
<dbReference type="SUPFAM" id="SSF53098">
    <property type="entry name" value="Ribonuclease H-like"/>
    <property type="match status" value="1"/>
</dbReference>
<dbReference type="InterPro" id="IPR041588">
    <property type="entry name" value="Integrase_H2C2"/>
</dbReference>
<dbReference type="Pfam" id="PF17921">
    <property type="entry name" value="Integrase_H2C2"/>
    <property type="match status" value="1"/>
</dbReference>
<dbReference type="Proteomes" id="UP000031668">
    <property type="component" value="Unassembled WGS sequence"/>
</dbReference>
<dbReference type="OrthoDB" id="5975069at2759"/>
<organism evidence="2 3">
    <name type="scientific">Thelohanellus kitauei</name>
    <name type="common">Myxosporean</name>
    <dbReference type="NCBI Taxonomy" id="669202"/>
    <lineage>
        <taxon>Eukaryota</taxon>
        <taxon>Metazoa</taxon>
        <taxon>Cnidaria</taxon>
        <taxon>Myxozoa</taxon>
        <taxon>Myxosporea</taxon>
        <taxon>Bivalvulida</taxon>
        <taxon>Platysporina</taxon>
        <taxon>Myxobolidae</taxon>
        <taxon>Thelohanellus</taxon>
    </lineage>
</organism>
<reference evidence="2 3" key="1">
    <citation type="journal article" date="2014" name="Genome Biol. Evol.">
        <title>The genome of the myxosporean Thelohanellus kitauei shows adaptations to nutrient acquisition within its fish host.</title>
        <authorList>
            <person name="Yang Y."/>
            <person name="Xiong J."/>
            <person name="Zhou Z."/>
            <person name="Huo F."/>
            <person name="Miao W."/>
            <person name="Ran C."/>
            <person name="Liu Y."/>
            <person name="Zhang J."/>
            <person name="Feng J."/>
            <person name="Wang M."/>
            <person name="Wang M."/>
            <person name="Wang L."/>
            <person name="Yao B."/>
        </authorList>
    </citation>
    <scope>NUCLEOTIDE SEQUENCE [LARGE SCALE GENOMIC DNA]</scope>
    <source>
        <strain evidence="2">Wuqing</strain>
    </source>
</reference>
<dbReference type="PANTHER" id="PTHR37984:SF5">
    <property type="entry name" value="PROTEIN NYNRIN-LIKE"/>
    <property type="match status" value="1"/>
</dbReference>
<dbReference type="GO" id="GO:0015074">
    <property type="term" value="P:DNA integration"/>
    <property type="evidence" value="ECO:0007669"/>
    <property type="project" value="InterPro"/>
</dbReference>
<dbReference type="InterPro" id="IPR036397">
    <property type="entry name" value="RNaseH_sf"/>
</dbReference>
<dbReference type="GO" id="GO:0003676">
    <property type="term" value="F:nucleic acid binding"/>
    <property type="evidence" value="ECO:0007669"/>
    <property type="project" value="InterPro"/>
</dbReference>
<sequence>MKSSARFYVWWPNLLRDVENFVKKCESCQKFGPKEPETPLYCWDIPDYLWERFHIDFAGPFDDRYWLVVVDAYSKWMEIEPVASTSSSNVIRVLDSCFACYGVTKTIVSDNGTCLTSEEYANFCHQR</sequence>
<evidence type="ECO:0000313" key="2">
    <source>
        <dbReference type="EMBL" id="KII71231.1"/>
    </source>
</evidence>
<proteinExistence type="predicted"/>
<dbReference type="Pfam" id="PF00665">
    <property type="entry name" value="rve"/>
    <property type="match status" value="1"/>
</dbReference>
<dbReference type="EMBL" id="JWZT01001831">
    <property type="protein sequence ID" value="KII71231.1"/>
    <property type="molecule type" value="Genomic_DNA"/>
</dbReference>
<dbReference type="InterPro" id="IPR050951">
    <property type="entry name" value="Retrovirus_Pol_polyprotein"/>
</dbReference>
<gene>
    <name evidence="2" type="ORF">RF11_11748</name>
</gene>